<evidence type="ECO:0000256" key="1">
    <source>
        <dbReference type="ARBA" id="ARBA00004162"/>
    </source>
</evidence>
<dbReference type="PANTHER" id="PTHR33885">
    <property type="entry name" value="PHAGE SHOCK PROTEIN C"/>
    <property type="match status" value="1"/>
</dbReference>
<evidence type="ECO:0000256" key="2">
    <source>
        <dbReference type="ARBA" id="ARBA00022475"/>
    </source>
</evidence>
<feature type="domain" description="Cell wall-active antibiotics response LiaF-like C-terminal" evidence="9">
    <location>
        <begin position="520"/>
        <end position="616"/>
    </location>
</feature>
<dbReference type="EMBL" id="JAVHUY010000002">
    <property type="protein sequence ID" value="MDQ7903281.1"/>
    <property type="molecule type" value="Genomic_DNA"/>
</dbReference>
<dbReference type="PANTHER" id="PTHR33885:SF3">
    <property type="entry name" value="PHAGE SHOCK PROTEIN C"/>
    <property type="match status" value="1"/>
</dbReference>
<feature type="region of interest" description="Disordered" evidence="6">
    <location>
        <begin position="279"/>
        <end position="418"/>
    </location>
</feature>
<evidence type="ECO:0000259" key="8">
    <source>
        <dbReference type="Pfam" id="PF04024"/>
    </source>
</evidence>
<evidence type="ECO:0000256" key="5">
    <source>
        <dbReference type="ARBA" id="ARBA00023136"/>
    </source>
</evidence>
<feature type="transmembrane region" description="Helical" evidence="7">
    <location>
        <begin position="419"/>
        <end position="438"/>
    </location>
</feature>
<feature type="compositionally biased region" description="Pro residues" evidence="6">
    <location>
        <begin position="300"/>
        <end position="312"/>
    </location>
</feature>
<feature type="compositionally biased region" description="Pro residues" evidence="6">
    <location>
        <begin position="122"/>
        <end position="146"/>
    </location>
</feature>
<keyword evidence="2" id="KW-1003">Cell membrane</keyword>
<feature type="compositionally biased region" description="Basic and acidic residues" evidence="6">
    <location>
        <begin position="1"/>
        <end position="13"/>
    </location>
</feature>
<feature type="domain" description="Phage shock protein PspC N-terminal" evidence="8">
    <location>
        <begin position="160"/>
        <end position="215"/>
    </location>
</feature>
<dbReference type="InterPro" id="IPR007168">
    <property type="entry name" value="Phageshock_PspC_N"/>
</dbReference>
<comment type="caution">
    <text evidence="10">The sequence shown here is derived from an EMBL/GenBank/DDBJ whole genome shotgun (WGS) entry which is preliminary data.</text>
</comment>
<feature type="compositionally biased region" description="Pro residues" evidence="6">
    <location>
        <begin position="329"/>
        <end position="411"/>
    </location>
</feature>
<dbReference type="Pfam" id="PF04024">
    <property type="entry name" value="PspC"/>
    <property type="match status" value="1"/>
</dbReference>
<keyword evidence="3 7" id="KW-0812">Transmembrane</keyword>
<reference evidence="10 11" key="1">
    <citation type="submission" date="2023-08" db="EMBL/GenBank/DDBJ databases">
        <title>Phytohabitans sansha sp. nov., isolated from marine sediment.</title>
        <authorList>
            <person name="Zhao Y."/>
            <person name="Yi K."/>
        </authorList>
    </citation>
    <scope>NUCLEOTIDE SEQUENCE [LARGE SCALE GENOMIC DNA]</scope>
    <source>
        <strain evidence="10 11">ZYX-F-186</strain>
    </source>
</reference>
<evidence type="ECO:0000256" key="3">
    <source>
        <dbReference type="ARBA" id="ARBA00022692"/>
    </source>
</evidence>
<proteinExistence type="predicted"/>
<evidence type="ECO:0000313" key="10">
    <source>
        <dbReference type="EMBL" id="MDQ7903281.1"/>
    </source>
</evidence>
<feature type="compositionally biased region" description="Low complexity" evidence="6">
    <location>
        <begin position="27"/>
        <end position="45"/>
    </location>
</feature>
<dbReference type="InterPro" id="IPR024425">
    <property type="entry name" value="LiaF-like_C"/>
</dbReference>
<feature type="transmembrane region" description="Helical" evidence="7">
    <location>
        <begin position="259"/>
        <end position="275"/>
    </location>
</feature>
<feature type="transmembrane region" description="Helical" evidence="7">
    <location>
        <begin position="474"/>
        <end position="492"/>
    </location>
</feature>
<evidence type="ECO:0000313" key="11">
    <source>
        <dbReference type="Proteomes" id="UP001230908"/>
    </source>
</evidence>
<keyword evidence="4 7" id="KW-1133">Transmembrane helix</keyword>
<dbReference type="Pfam" id="PF09922">
    <property type="entry name" value="LiaF-like_C"/>
    <property type="match status" value="1"/>
</dbReference>
<accession>A0ABU0Z886</accession>
<evidence type="ECO:0000256" key="7">
    <source>
        <dbReference type="SAM" id="Phobius"/>
    </source>
</evidence>
<dbReference type="Proteomes" id="UP001230908">
    <property type="component" value="Unassembled WGS sequence"/>
</dbReference>
<name>A0ABU0Z886_9ACTN</name>
<evidence type="ECO:0000256" key="6">
    <source>
        <dbReference type="SAM" id="MobiDB-lite"/>
    </source>
</evidence>
<protein>
    <submittedName>
        <fullName evidence="10">PspC domain-containing protein</fullName>
    </submittedName>
</protein>
<dbReference type="RefSeq" id="WP_308710565.1">
    <property type="nucleotide sequence ID" value="NZ_JAVHUY010000002.1"/>
</dbReference>
<feature type="transmembrane region" description="Helical" evidence="7">
    <location>
        <begin position="450"/>
        <end position="469"/>
    </location>
</feature>
<evidence type="ECO:0000256" key="4">
    <source>
        <dbReference type="ARBA" id="ARBA00022989"/>
    </source>
</evidence>
<comment type="subcellular location">
    <subcellularLocation>
        <location evidence="1">Cell membrane</location>
        <topology evidence="1">Single-pass membrane protein</topology>
    </subcellularLocation>
</comment>
<keyword evidence="11" id="KW-1185">Reference proteome</keyword>
<dbReference type="InterPro" id="IPR052027">
    <property type="entry name" value="PspC"/>
</dbReference>
<sequence>MTDEGAQARRPEGEETTQPSPTPSAAPAPSAAEAASTTEAEATRAAGDEPTAHVGPDEPTAEVRPDEPTAEMPSADRWAADPTLQDTPVGSGGQDAPLGSAGQDAPLGSGRQEAPLGGGRQAPPPPPPPPGAGVPPPGAQPPPPGADDPSMAAFTSRYGLVRPRQGRYIAGVCAAIARATNTDPVLWRVLLAVLGFFGGIGILVYLAAWLVIPAEGDTASPVESMLGRGRSSMSPVMVIVLGVLVVVMFGLIVTDGFRAVVLGAAVLIGGALLLNRKPGRSAPAAHSGGEVPFGAGRPWQPTPPPYPPPPGPGHAQPARSGPYPSTATFPPPPSAPPPVPPTPPGPRMQPPSPPPMPPRPPHRSGPPFPPAPPAPPPGGYRPPFAPHGPYAGPGPYPPSYSGPPAPPPKPPKPPKERSPLGAATFSLIFVALGLVAALDLANLVSIKPSTYFFGVLATIALGLLIGAWFGRARWLIALGFIAAAALGISTIAESQVGRYETSGRDVYWQPVNVQTMPERFEHNFGSAVLDLSKVDFTNQDEVLTVHVSFGDLKVIVPPNVDTTVHAEVNAGDAQIFDNKSSGFQTSPDEIVNFGEDGEGGGKLDITIKVNAGSAEVHR</sequence>
<feature type="transmembrane region" description="Helical" evidence="7">
    <location>
        <begin position="233"/>
        <end position="253"/>
    </location>
</feature>
<organism evidence="10 11">
    <name type="scientific">Phytohabitans maris</name>
    <dbReference type="NCBI Taxonomy" id="3071409"/>
    <lineage>
        <taxon>Bacteria</taxon>
        <taxon>Bacillati</taxon>
        <taxon>Actinomycetota</taxon>
        <taxon>Actinomycetes</taxon>
        <taxon>Micromonosporales</taxon>
        <taxon>Micromonosporaceae</taxon>
    </lineage>
</organism>
<feature type="transmembrane region" description="Helical" evidence="7">
    <location>
        <begin position="185"/>
        <end position="212"/>
    </location>
</feature>
<keyword evidence="5 7" id="KW-0472">Membrane</keyword>
<feature type="region of interest" description="Disordered" evidence="6">
    <location>
        <begin position="1"/>
        <end position="152"/>
    </location>
</feature>
<evidence type="ECO:0000259" key="9">
    <source>
        <dbReference type="Pfam" id="PF09922"/>
    </source>
</evidence>
<gene>
    <name evidence="10" type="ORF">RB614_01940</name>
</gene>